<name>A0ABZ3H9Z4_9BACT</name>
<keyword evidence="1" id="KW-0812">Transmembrane</keyword>
<sequence>MCFVVFIVVGAFAVSLWMHGQLLYGAAAGAVSLLFLFFSVRKIIKNGPCLFGKRRDC</sequence>
<dbReference type="RefSeq" id="WP_345972845.1">
    <property type="nucleotide sequence ID" value="NZ_CP147920.1"/>
</dbReference>
<proteinExistence type="predicted"/>
<reference evidence="2 3" key="1">
    <citation type="submission" date="2024-03" db="EMBL/GenBank/DDBJ databases">
        <title>Sulfurimonas sp. HSL3-1.</title>
        <authorList>
            <person name="Wang S."/>
        </authorList>
    </citation>
    <scope>NUCLEOTIDE SEQUENCE [LARGE SCALE GENOMIC DNA]</scope>
    <source>
        <strain evidence="2 3">HSL3-1</strain>
    </source>
</reference>
<keyword evidence="1" id="KW-1133">Transmembrane helix</keyword>
<feature type="transmembrane region" description="Helical" evidence="1">
    <location>
        <begin position="23"/>
        <end position="44"/>
    </location>
</feature>
<dbReference type="EMBL" id="CP147920">
    <property type="protein sequence ID" value="XAU15341.1"/>
    <property type="molecule type" value="Genomic_DNA"/>
</dbReference>
<gene>
    <name evidence="2" type="ORF">WCY31_01270</name>
</gene>
<evidence type="ECO:0000256" key="1">
    <source>
        <dbReference type="SAM" id="Phobius"/>
    </source>
</evidence>
<evidence type="ECO:0000313" key="2">
    <source>
        <dbReference type="EMBL" id="XAU15341.1"/>
    </source>
</evidence>
<keyword evidence="1" id="KW-0472">Membrane</keyword>
<dbReference type="Proteomes" id="UP001447842">
    <property type="component" value="Chromosome"/>
</dbReference>
<protein>
    <submittedName>
        <fullName evidence="2">Uncharacterized protein</fullName>
    </submittedName>
</protein>
<evidence type="ECO:0000313" key="3">
    <source>
        <dbReference type="Proteomes" id="UP001447842"/>
    </source>
</evidence>
<organism evidence="2 3">
    <name type="scientific">Sulfurimonas diazotrophicus</name>
    <dbReference type="NCBI Taxonomy" id="3131939"/>
    <lineage>
        <taxon>Bacteria</taxon>
        <taxon>Pseudomonadati</taxon>
        <taxon>Campylobacterota</taxon>
        <taxon>Epsilonproteobacteria</taxon>
        <taxon>Campylobacterales</taxon>
        <taxon>Sulfurimonadaceae</taxon>
        <taxon>Sulfurimonas</taxon>
    </lineage>
</organism>
<accession>A0ABZ3H9Z4</accession>
<keyword evidence="3" id="KW-1185">Reference proteome</keyword>